<keyword evidence="8" id="KW-0966">Cell projection</keyword>
<dbReference type="InterPro" id="IPR001492">
    <property type="entry name" value="Flagellin"/>
</dbReference>
<gene>
    <name evidence="8" type="ORF">BCF53_104212</name>
</gene>
<reference evidence="8 9" key="1">
    <citation type="submission" date="2019-03" db="EMBL/GenBank/DDBJ databases">
        <title>Genomic Encyclopedia of Archaeal and Bacterial Type Strains, Phase II (KMG-II): from individual species to whole genera.</title>
        <authorList>
            <person name="Goeker M."/>
        </authorList>
    </citation>
    <scope>NUCLEOTIDE SEQUENCE [LARGE SCALE GENOMIC DNA]</scope>
    <source>
        <strain evidence="8 9">DSM 15388</strain>
    </source>
</reference>
<feature type="domain" description="Flagellin C-terminal" evidence="7">
    <location>
        <begin position="640"/>
        <end position="725"/>
    </location>
</feature>
<keyword evidence="8" id="KW-0969">Cilium</keyword>
<comment type="similarity">
    <text evidence="1 4">Belongs to the bacterial flagellin family.</text>
</comment>
<evidence type="ECO:0000259" key="7">
    <source>
        <dbReference type="Pfam" id="PF00700"/>
    </source>
</evidence>
<keyword evidence="2 4" id="KW-0964">Secreted</keyword>
<feature type="domain" description="Flagellin N-terminal" evidence="6">
    <location>
        <begin position="5"/>
        <end position="142"/>
    </location>
</feature>
<accession>A0A4R3I7T7</accession>
<proteinExistence type="inferred from homology"/>
<keyword evidence="8" id="KW-0282">Flagellum</keyword>
<comment type="caution">
    <text evidence="8">The sequence shown here is derived from an EMBL/GenBank/DDBJ whole genome shotgun (WGS) entry which is preliminary data.</text>
</comment>
<dbReference type="OrthoDB" id="9796789at2"/>
<dbReference type="RefSeq" id="WP_132700927.1">
    <property type="nucleotide sequence ID" value="NZ_SLZR01000004.1"/>
</dbReference>
<feature type="coiled-coil region" evidence="5">
    <location>
        <begin position="75"/>
        <end position="129"/>
    </location>
</feature>
<dbReference type="PANTHER" id="PTHR42792:SF2">
    <property type="entry name" value="FLAGELLIN"/>
    <property type="match status" value="1"/>
</dbReference>
<dbReference type="InterPro" id="IPR042187">
    <property type="entry name" value="Flagellin_C_sub2"/>
</dbReference>
<dbReference type="Gene3D" id="6.10.280.190">
    <property type="match status" value="1"/>
</dbReference>
<keyword evidence="9" id="KW-1185">Reference proteome</keyword>
<dbReference type="EMBL" id="SLZR01000004">
    <property type="protein sequence ID" value="TCS42107.1"/>
    <property type="molecule type" value="Genomic_DNA"/>
</dbReference>
<dbReference type="SUPFAM" id="SSF64518">
    <property type="entry name" value="Phase 1 flagellin"/>
    <property type="match status" value="1"/>
</dbReference>
<dbReference type="GO" id="GO:0005576">
    <property type="term" value="C:extracellular region"/>
    <property type="evidence" value="ECO:0007669"/>
    <property type="project" value="UniProtKB-SubCell"/>
</dbReference>
<evidence type="ECO:0000313" key="9">
    <source>
        <dbReference type="Proteomes" id="UP000295793"/>
    </source>
</evidence>
<evidence type="ECO:0000256" key="4">
    <source>
        <dbReference type="RuleBase" id="RU362073"/>
    </source>
</evidence>
<dbReference type="Pfam" id="PF00669">
    <property type="entry name" value="Flagellin_N"/>
    <property type="match status" value="1"/>
</dbReference>
<dbReference type="GO" id="GO:0005198">
    <property type="term" value="F:structural molecule activity"/>
    <property type="evidence" value="ECO:0007669"/>
    <property type="project" value="UniProtKB-UniRule"/>
</dbReference>
<protein>
    <recommendedName>
        <fullName evidence="4">Flagellin</fullName>
    </recommendedName>
</protein>
<evidence type="ECO:0000313" key="8">
    <source>
        <dbReference type="EMBL" id="TCS42107.1"/>
    </source>
</evidence>
<name>A0A4R3I7T7_9GAMM</name>
<dbReference type="PRINTS" id="PR00207">
    <property type="entry name" value="FLAGELLIN"/>
</dbReference>
<evidence type="ECO:0000256" key="2">
    <source>
        <dbReference type="ARBA" id="ARBA00022525"/>
    </source>
</evidence>
<keyword evidence="5" id="KW-0175">Coiled coil</keyword>
<dbReference type="AlphaFoldDB" id="A0A4R3I7T7"/>
<evidence type="ECO:0000256" key="5">
    <source>
        <dbReference type="SAM" id="Coils"/>
    </source>
</evidence>
<sequence length="726" mass="72881">MALVINTNMASLTAQRNLTSSQSDYNTSLERLSSGLRINSAKDDAAGLAISTRFESQITGLDQAVRNANDGVSLAQTAEGALDSMTDNLQRIRELAVQASNSTNSDDDRVALQAEVEQLLAEITRTAEDTNFNGQNLLDGTFEGVFQVGADAGQTVSFSITEMNAGALGTSAQAGVSAIGVGSALENGDLSINGEDIRASVASDDTLSYADNEMSGIAKAAAINDSSDETGVTATVDANVMLGSDMSAVTADASGGDDITLNGVTISLQGTDNTDATDRAATRDSVIAAINAVSGQTGVTAEDGGDDGGVILTAEDGRNITIESAEVDLSQYGLFDSDVAAADTDTSYAGFTMTAKNSSVDIEITGGNGTGNGDISNSGLAAGTYDSQTAVVTTTNTALAAQADGTAATSAALQDGDLVINGVTIGASSSLDDTASETSANSSDAAASGIAIAAAINEVSDSTGVSATVNATEFVGDTAVAGAGGTAGQTLVLTLNGVDITLTETGDYESNKQAAVDAINAVSGQTGVVAEDNGETLTLTAEDGRNISTYGDETGLAVVENFGLDGVDAGAAANAATTGNTTYSTVTLTSASSFEISYGTNGSDGLDDSGFTAGTYGGGEDGTYLSDIDISTFEGAQAAITAIDNALDVVTAQQADLGAIQNRFESTVMNLEVTQENLTAAQSAIQDADFAEETAEMTRTSVLQQAGISVLSQANSQSQNVLSLLG</sequence>
<evidence type="ECO:0000259" key="6">
    <source>
        <dbReference type="Pfam" id="PF00669"/>
    </source>
</evidence>
<dbReference type="Gene3D" id="2.170.280.10">
    <property type="entry name" value="f41 fragment of flagellin, middle domain"/>
    <property type="match status" value="1"/>
</dbReference>
<dbReference type="Gene3D" id="2.30.220.10">
    <property type="entry name" value="f41 fragment of flagellin, C-terminal domain"/>
    <property type="match status" value="1"/>
</dbReference>
<dbReference type="Gene3D" id="6.10.10.10">
    <property type="entry name" value="Flagellar export chaperone, C-terminal domain"/>
    <property type="match status" value="1"/>
</dbReference>
<organism evidence="8 9">
    <name type="scientific">Reinekea marinisedimentorum</name>
    <dbReference type="NCBI Taxonomy" id="230495"/>
    <lineage>
        <taxon>Bacteria</taxon>
        <taxon>Pseudomonadati</taxon>
        <taxon>Pseudomonadota</taxon>
        <taxon>Gammaproteobacteria</taxon>
        <taxon>Oceanospirillales</taxon>
        <taxon>Saccharospirillaceae</taxon>
        <taxon>Reinekea</taxon>
    </lineage>
</organism>
<dbReference type="InterPro" id="IPR046358">
    <property type="entry name" value="Flagellin_C"/>
</dbReference>
<dbReference type="Pfam" id="PF00700">
    <property type="entry name" value="Flagellin_C"/>
    <property type="match status" value="1"/>
</dbReference>
<keyword evidence="3 4" id="KW-0975">Bacterial flagellum</keyword>
<evidence type="ECO:0000256" key="1">
    <source>
        <dbReference type="ARBA" id="ARBA00005709"/>
    </source>
</evidence>
<comment type="subcellular location">
    <subcellularLocation>
        <location evidence="4">Secreted</location>
    </subcellularLocation>
    <subcellularLocation>
        <location evidence="4">Bacterial flagellum</location>
    </subcellularLocation>
</comment>
<dbReference type="InterPro" id="IPR001029">
    <property type="entry name" value="Flagellin_N"/>
</dbReference>
<evidence type="ECO:0000256" key="3">
    <source>
        <dbReference type="ARBA" id="ARBA00023143"/>
    </source>
</evidence>
<dbReference type="PANTHER" id="PTHR42792">
    <property type="entry name" value="FLAGELLIN"/>
    <property type="match status" value="1"/>
</dbReference>
<dbReference type="Gene3D" id="1.20.1330.10">
    <property type="entry name" value="f41 fragment of flagellin, N-terminal domain"/>
    <property type="match status" value="2"/>
</dbReference>
<dbReference type="GO" id="GO:0009288">
    <property type="term" value="C:bacterial-type flagellum"/>
    <property type="evidence" value="ECO:0007669"/>
    <property type="project" value="UniProtKB-SubCell"/>
</dbReference>
<dbReference type="Proteomes" id="UP000295793">
    <property type="component" value="Unassembled WGS sequence"/>
</dbReference>
<comment type="function">
    <text evidence="4">Flagellin is the subunit protein which polymerizes to form the filaments of bacterial flagella.</text>
</comment>